<accession>A0ACA7UNU1</accession>
<protein>
    <submittedName>
        <fullName evidence="1">Uncharacterized protein</fullName>
    </submittedName>
</protein>
<proteinExistence type="predicted"/>
<evidence type="ECO:0000313" key="1">
    <source>
        <dbReference type="EMBL" id="AKP44741.1"/>
    </source>
</evidence>
<name>A0ACA7UNU1_CLODI</name>
<organism evidence="1 2">
    <name type="scientific">Clostridioides difficile ATCC 9689 = DSM 1296</name>
    <dbReference type="NCBI Taxonomy" id="1121308"/>
    <lineage>
        <taxon>Bacteria</taxon>
        <taxon>Bacillati</taxon>
        <taxon>Bacillota</taxon>
        <taxon>Clostridia</taxon>
        <taxon>Peptostreptococcales</taxon>
        <taxon>Peptostreptococcaceae</taxon>
        <taxon>Clostridioides</taxon>
    </lineage>
</organism>
<dbReference type="EMBL" id="CP011970">
    <property type="protein sequence ID" value="AKP44741.1"/>
    <property type="molecule type" value="Genomic_DNA"/>
</dbReference>
<evidence type="ECO:0000313" key="2">
    <source>
        <dbReference type="Proteomes" id="UP001510562"/>
    </source>
</evidence>
<dbReference type="Proteomes" id="UP001510562">
    <property type="component" value="Chromosome"/>
</dbReference>
<sequence length="208" mass="24683">MYDKFISMLEQINFNSNDHLYILGDVLDRGDKSLEIIDYIRKYKNITLLKGNHELMFQESYTDVNSSFLWFYNGGKDTFYDLGMKSYEYKENFYKYIKNLPYLEIIDNFILVHAGLYLPNNYENLSIEQIIELQEEDICVWDRTILNTNKHIKGYTIIIGHTPTQNIKDYEKAEIYKQEGIINIDCGACFDNGKLACLRLDDMKEFYI</sequence>
<reference evidence="1 2" key="1">
    <citation type="journal article" date="2015" name="Genome Announc.">
        <title>Complete Genome Sequence of the Novel Temperate Clostridium difficile Phage phiCDIF1296T.</title>
        <authorList>
            <person name="Wittmann J."/>
            <person name="Riedel T."/>
            <person name="Bunk B."/>
            <person name="Sproer C."/>
            <person name="Gronow S."/>
            <person name="Overmann J."/>
        </authorList>
    </citation>
    <scope>NUCLEOTIDE SEQUENCE [LARGE SCALE GENOMIC DNA]</scope>
    <source>
        <strain evidence="2">ATCC 9689 / DSM 1296 / BCRC 10642 / JCM 1296 / NCIMB 10666 / NCTC 11209 / 90556-M6S</strain>
    </source>
</reference>
<gene>
    <name evidence="1" type="ORF">CDIF1296T_phi067</name>
</gene>
<keyword evidence="2" id="KW-1185">Reference proteome</keyword>